<sequence>MQTRELYKKIATFGRELLEKRSFEEGLPFIAEYAKELIGADRASIFIYHKQSNELWTTLADGVERIIVPVDKGIAGKTIRTKEPQIVNDVNKEPEFYSEIDKETGYRTYNLITAPIYNSHHEVVGVLELINKEGGFCKEDIKLMRLFAQAVGSFVELMMLELEEEE</sequence>
<reference evidence="2" key="1">
    <citation type="submission" date="2016-10" db="EMBL/GenBank/DDBJ databases">
        <authorList>
            <person name="de Groot N.N."/>
        </authorList>
    </citation>
    <scope>NUCLEOTIDE SEQUENCE</scope>
</reference>
<accession>A0A1W1BML7</accession>
<dbReference type="SUPFAM" id="SSF55781">
    <property type="entry name" value="GAF domain-like"/>
    <property type="match status" value="1"/>
</dbReference>
<dbReference type="EMBL" id="FPHB01000026">
    <property type="protein sequence ID" value="SFV54798.1"/>
    <property type="molecule type" value="Genomic_DNA"/>
</dbReference>
<dbReference type="InterPro" id="IPR029016">
    <property type="entry name" value="GAF-like_dom_sf"/>
</dbReference>
<dbReference type="InterPro" id="IPR003018">
    <property type="entry name" value="GAF"/>
</dbReference>
<proteinExistence type="predicted"/>
<protein>
    <submittedName>
        <fullName evidence="2">RESPONSE REGULATOR PROTEIN-CheY-like nd an HD-GYP domain</fullName>
    </submittedName>
</protein>
<evidence type="ECO:0000313" key="2">
    <source>
        <dbReference type="EMBL" id="SFV54798.1"/>
    </source>
</evidence>
<dbReference type="SMART" id="SM00065">
    <property type="entry name" value="GAF"/>
    <property type="match status" value="1"/>
</dbReference>
<organism evidence="2">
    <name type="scientific">hydrothermal vent metagenome</name>
    <dbReference type="NCBI Taxonomy" id="652676"/>
    <lineage>
        <taxon>unclassified sequences</taxon>
        <taxon>metagenomes</taxon>
        <taxon>ecological metagenomes</taxon>
    </lineage>
</organism>
<evidence type="ECO:0000259" key="1">
    <source>
        <dbReference type="SMART" id="SM00065"/>
    </source>
</evidence>
<gene>
    <name evidence="2" type="ORF">MNB_SM-7-653</name>
</gene>
<feature type="domain" description="GAF" evidence="1">
    <location>
        <begin position="22"/>
        <end position="165"/>
    </location>
</feature>
<name>A0A1W1BML7_9ZZZZ</name>
<dbReference type="Pfam" id="PF13185">
    <property type="entry name" value="GAF_2"/>
    <property type="match status" value="1"/>
</dbReference>
<dbReference type="AlphaFoldDB" id="A0A1W1BML7"/>
<dbReference type="Gene3D" id="3.30.450.40">
    <property type="match status" value="1"/>
</dbReference>